<dbReference type="RefSeq" id="WP_072503799.1">
    <property type="nucleotide sequence ID" value="NZ_CP016364.1"/>
</dbReference>
<dbReference type="NCBIfam" id="TIGR01509">
    <property type="entry name" value="HAD-SF-IA-v3"/>
    <property type="match status" value="1"/>
</dbReference>
<keyword evidence="2" id="KW-1185">Reference proteome</keyword>
<dbReference type="Gene3D" id="3.40.50.1000">
    <property type="entry name" value="HAD superfamily/HAD-like"/>
    <property type="match status" value="1"/>
</dbReference>
<accession>A0A1L3I1Q2</accession>
<organism evidence="1 2">
    <name type="scientific">Phaeobacter porticola</name>
    <dbReference type="NCBI Taxonomy" id="1844006"/>
    <lineage>
        <taxon>Bacteria</taxon>
        <taxon>Pseudomonadati</taxon>
        <taxon>Pseudomonadota</taxon>
        <taxon>Alphaproteobacteria</taxon>
        <taxon>Rhodobacterales</taxon>
        <taxon>Roseobacteraceae</taxon>
        <taxon>Phaeobacter</taxon>
    </lineage>
</organism>
<dbReference type="AlphaFoldDB" id="A0A1L3I1Q2"/>
<dbReference type="SFLD" id="SFLDG01135">
    <property type="entry name" value="C1.5.6:_HAD__Beta-PGM__Phospha"/>
    <property type="match status" value="1"/>
</dbReference>
<dbReference type="PANTHER" id="PTHR18901">
    <property type="entry name" value="2-DEOXYGLUCOSE-6-PHOSPHATE PHOSPHATASE 2"/>
    <property type="match status" value="1"/>
</dbReference>
<evidence type="ECO:0000313" key="2">
    <source>
        <dbReference type="Proteomes" id="UP000183859"/>
    </source>
</evidence>
<dbReference type="SFLD" id="SFLDS00003">
    <property type="entry name" value="Haloacid_Dehalogenase"/>
    <property type="match status" value="1"/>
</dbReference>
<protein>
    <submittedName>
        <fullName evidence="1">Haloacid dehalogenase superfamily, subfamily IA, variant 3 with third motif protein having DD or ED</fullName>
    </submittedName>
</protein>
<dbReference type="STRING" id="1844006.PhaeoP97_00580"/>
<dbReference type="InterPro" id="IPR023198">
    <property type="entry name" value="PGP-like_dom2"/>
</dbReference>
<dbReference type="OrthoDB" id="9797743at2"/>
<name>A0A1L3I1Q2_9RHOB</name>
<evidence type="ECO:0000313" key="1">
    <source>
        <dbReference type="EMBL" id="APG46024.1"/>
    </source>
</evidence>
<reference evidence="2" key="1">
    <citation type="submission" date="2016-07" db="EMBL/GenBank/DDBJ databases">
        <title>Phaeobacter portensis sp. nov., a tropodithietic acid producing bacterium isolated from a German harbor.</title>
        <authorList>
            <person name="Freese H.M."/>
            <person name="Bunk B."/>
            <person name="Breider S."/>
            <person name="Brinkhoff T."/>
        </authorList>
    </citation>
    <scope>NUCLEOTIDE SEQUENCE [LARGE SCALE GENOMIC DNA]</scope>
    <source>
        <strain evidence="2">P97</strain>
    </source>
</reference>
<dbReference type="SFLD" id="SFLDG01129">
    <property type="entry name" value="C1.5:_HAD__Beta-PGM__Phosphata"/>
    <property type="match status" value="1"/>
</dbReference>
<dbReference type="Pfam" id="PF00702">
    <property type="entry name" value="Hydrolase"/>
    <property type="match status" value="1"/>
</dbReference>
<dbReference type="Proteomes" id="UP000183859">
    <property type="component" value="Chromosome"/>
</dbReference>
<dbReference type="Gene3D" id="1.10.150.240">
    <property type="entry name" value="Putative phosphatase, domain 2"/>
    <property type="match status" value="1"/>
</dbReference>
<dbReference type="PANTHER" id="PTHR18901:SF38">
    <property type="entry name" value="PSEUDOURIDINE-5'-PHOSPHATASE"/>
    <property type="match status" value="1"/>
</dbReference>
<sequence>MPITYPTPQLVIFDCDGVLVDSETLSNQVLADNLARHGLQLSLAECMDLFVGGTMADVRTKAIARGADLPENWVDEVYGETYARLRQGVDLVPGIPDLLALLQARGIAFCVASNGSDEKMRITLGQNGLWDLFHPHAMFSAHTLKTGKPDPDLFLAAACHFNVQARDCLVIEDSENGAIAAARAGMRCLGFDPHGTGRRLTPHNAEHITTMADVPRLIGLLP</sequence>
<dbReference type="EMBL" id="CP016364">
    <property type="protein sequence ID" value="APG46024.1"/>
    <property type="molecule type" value="Genomic_DNA"/>
</dbReference>
<dbReference type="SUPFAM" id="SSF56784">
    <property type="entry name" value="HAD-like"/>
    <property type="match status" value="1"/>
</dbReference>
<proteinExistence type="predicted"/>
<gene>
    <name evidence="1" type="ORF">PhaeoP97_00580</name>
</gene>
<dbReference type="InterPro" id="IPR006439">
    <property type="entry name" value="HAD-SF_hydro_IA"/>
</dbReference>
<dbReference type="InterPro" id="IPR023214">
    <property type="entry name" value="HAD_sf"/>
</dbReference>
<dbReference type="KEGG" id="php:PhaeoP97_00580"/>
<dbReference type="InterPro" id="IPR036412">
    <property type="entry name" value="HAD-like_sf"/>
</dbReference>